<dbReference type="InterPro" id="IPR015362">
    <property type="entry name" value="WIBG_mago-bd"/>
</dbReference>
<gene>
    <name evidence="5" type="ORF">TTAC_LOCUS4377</name>
</gene>
<dbReference type="InterPro" id="IPR036348">
    <property type="entry name" value="WIBG_N_sf"/>
</dbReference>
<protein>
    <submittedName>
        <fullName evidence="7">Mago-bind domain-containing protein</fullName>
    </submittedName>
</protein>
<sequence length="162" mass="18136">MQAARVGVVVNAKGEHVIPASRRPDGTWRREIKVKAGYIPQDEMPTYLPKSVEQMRQKRDAFVIPGLSKEDAIAITQHRRAAGEVTSNGQEPTSSKKKKNKSKAKIDSNGGEDHVSFGIYFSRLYYFMQHLLAIWGMSLTDLIIISSVIVTIGHNKYLLVKP</sequence>
<dbReference type="SUPFAM" id="SSF101931">
    <property type="entry name" value="Pym (Within the bgcn gene intron protein, WIBG), N-terminal domain"/>
    <property type="match status" value="1"/>
</dbReference>
<dbReference type="GO" id="GO:1903259">
    <property type="term" value="P:exon-exon junction complex disassembly"/>
    <property type="evidence" value="ECO:0007669"/>
    <property type="project" value="InterPro"/>
</dbReference>
<reference evidence="5 6" key="2">
    <citation type="submission" date="2018-11" db="EMBL/GenBank/DDBJ databases">
        <authorList>
            <consortium name="Pathogen Informatics"/>
        </authorList>
    </citation>
    <scope>NUCLEOTIDE SEQUENCE [LARGE SCALE GENOMIC DNA]</scope>
</reference>
<dbReference type="OrthoDB" id="21625at2759"/>
<dbReference type="GO" id="GO:0005737">
    <property type="term" value="C:cytoplasm"/>
    <property type="evidence" value="ECO:0007669"/>
    <property type="project" value="TreeGrafter"/>
</dbReference>
<name>A0A0R3WUF1_HYDTA</name>
<feature type="region of interest" description="Disordered" evidence="2">
    <location>
        <begin position="78"/>
        <end position="109"/>
    </location>
</feature>
<keyword evidence="3" id="KW-0812">Transmembrane</keyword>
<evidence type="ECO:0000256" key="3">
    <source>
        <dbReference type="SAM" id="Phobius"/>
    </source>
</evidence>
<feature type="transmembrane region" description="Helical" evidence="3">
    <location>
        <begin position="131"/>
        <end position="152"/>
    </location>
</feature>
<dbReference type="SMART" id="SM01273">
    <property type="entry name" value="Mago-bind"/>
    <property type="match status" value="1"/>
</dbReference>
<dbReference type="InterPro" id="IPR039333">
    <property type="entry name" value="PYM1"/>
</dbReference>
<dbReference type="GO" id="GO:0003723">
    <property type="term" value="F:RNA binding"/>
    <property type="evidence" value="ECO:0007669"/>
    <property type="project" value="TreeGrafter"/>
</dbReference>
<feature type="domain" description="WIBG Mago-binding" evidence="4">
    <location>
        <begin position="14"/>
        <end position="40"/>
    </location>
</feature>
<dbReference type="WBParaSite" id="TTAC_0000439101-mRNA-1">
    <property type="protein sequence ID" value="TTAC_0000439101-mRNA-1"/>
    <property type="gene ID" value="TTAC_0000439101"/>
</dbReference>
<keyword evidence="3" id="KW-1133">Transmembrane helix</keyword>
<dbReference type="EMBL" id="UYWX01004273">
    <property type="protein sequence ID" value="VDM24798.1"/>
    <property type="molecule type" value="Genomic_DNA"/>
</dbReference>
<comment type="similarity">
    <text evidence="1">Belongs to the pym family.</text>
</comment>
<dbReference type="GO" id="GO:0035145">
    <property type="term" value="C:exon-exon junction complex"/>
    <property type="evidence" value="ECO:0007669"/>
    <property type="project" value="TreeGrafter"/>
</dbReference>
<keyword evidence="3" id="KW-0472">Membrane</keyword>
<accession>A0A0R3WUF1</accession>
<reference evidence="7" key="1">
    <citation type="submission" date="2017-02" db="UniProtKB">
        <authorList>
            <consortium name="WormBaseParasite"/>
        </authorList>
    </citation>
    <scope>IDENTIFICATION</scope>
</reference>
<evidence type="ECO:0000256" key="1">
    <source>
        <dbReference type="ARBA" id="ARBA00009394"/>
    </source>
</evidence>
<organism evidence="7">
    <name type="scientific">Hydatigena taeniaeformis</name>
    <name type="common">Feline tapeworm</name>
    <name type="synonym">Taenia taeniaeformis</name>
    <dbReference type="NCBI Taxonomy" id="6205"/>
    <lineage>
        <taxon>Eukaryota</taxon>
        <taxon>Metazoa</taxon>
        <taxon>Spiralia</taxon>
        <taxon>Lophotrochozoa</taxon>
        <taxon>Platyhelminthes</taxon>
        <taxon>Cestoda</taxon>
        <taxon>Eucestoda</taxon>
        <taxon>Cyclophyllidea</taxon>
        <taxon>Taeniidae</taxon>
        <taxon>Hydatigera</taxon>
    </lineage>
</organism>
<dbReference type="PANTHER" id="PTHR22959:SF0">
    <property type="entry name" value="PARTNER OF Y14 AND MAGO"/>
    <property type="match status" value="1"/>
</dbReference>
<dbReference type="Proteomes" id="UP000274429">
    <property type="component" value="Unassembled WGS sequence"/>
</dbReference>
<proteinExistence type="inferred from homology"/>
<keyword evidence="6" id="KW-1185">Reference proteome</keyword>
<dbReference type="AlphaFoldDB" id="A0A0R3WUF1"/>
<dbReference type="PANTHER" id="PTHR22959">
    <property type="entry name" value="PYM PROTEIN"/>
    <property type="match status" value="1"/>
</dbReference>
<evidence type="ECO:0000313" key="6">
    <source>
        <dbReference type="Proteomes" id="UP000274429"/>
    </source>
</evidence>
<evidence type="ECO:0000259" key="4">
    <source>
        <dbReference type="SMART" id="SM01273"/>
    </source>
</evidence>
<evidence type="ECO:0000313" key="7">
    <source>
        <dbReference type="WBParaSite" id="TTAC_0000439101-mRNA-1"/>
    </source>
</evidence>
<evidence type="ECO:0000256" key="2">
    <source>
        <dbReference type="SAM" id="MobiDB-lite"/>
    </source>
</evidence>
<dbReference type="STRING" id="6205.A0A0R3WUF1"/>
<dbReference type="Pfam" id="PF09282">
    <property type="entry name" value="Mago-bind"/>
    <property type="match status" value="1"/>
</dbReference>
<evidence type="ECO:0000313" key="5">
    <source>
        <dbReference type="EMBL" id="VDM24798.1"/>
    </source>
</evidence>